<accession>A0ABT6FS89</accession>
<organism evidence="3 4">
    <name type="scientific">Galbibacter pacificus</name>
    <dbReference type="NCBI Taxonomy" id="2996052"/>
    <lineage>
        <taxon>Bacteria</taxon>
        <taxon>Pseudomonadati</taxon>
        <taxon>Bacteroidota</taxon>
        <taxon>Flavobacteriia</taxon>
        <taxon>Flavobacteriales</taxon>
        <taxon>Flavobacteriaceae</taxon>
        <taxon>Galbibacter</taxon>
    </lineage>
</organism>
<dbReference type="EMBL" id="JAPMUA010000003">
    <property type="protein sequence ID" value="MDG3585966.1"/>
    <property type="molecule type" value="Genomic_DNA"/>
</dbReference>
<evidence type="ECO:0000313" key="3">
    <source>
        <dbReference type="EMBL" id="MDG3585966.1"/>
    </source>
</evidence>
<gene>
    <name evidence="3" type="primary">traM</name>
    <name evidence="3" type="ORF">OSR52_08790</name>
</gene>
<protein>
    <submittedName>
        <fullName evidence="3">Conjugative transposon protein TraM</fullName>
    </submittedName>
</protein>
<sequence>MEWTKDKKKLIFMGMVLFALLFIGAYGILTFGGGKEPFLEKGTVTVPELEKDTEAYKSRLEAVDALEDERETTVPSVYPEKYLDSSGYYNKNLSDMEKKRIMDSVYELGKQRYQKLHSYRSPTSKAATNSAVKKRAQSKKEQIKEKKTHIKELALAHQLFFASNPQTIPALSVAGKQMAAIPVTVKGTQRVKAHERLALKLEKAVTIGRRHFKRHTPVYGIVSFKPNRTLLRIDNITGIPIAMTAYDLQDGGEGIYIKNSFREQARKEVLGDVVEDINIAGLPQVNGIKRIFQRNNRKVKVTVHDNYHLLLKPTDH</sequence>
<evidence type="ECO:0000313" key="4">
    <source>
        <dbReference type="Proteomes" id="UP001153642"/>
    </source>
</evidence>
<feature type="transmembrane region" description="Helical" evidence="1">
    <location>
        <begin position="12"/>
        <end position="31"/>
    </location>
</feature>
<keyword evidence="4" id="KW-1185">Reference proteome</keyword>
<dbReference type="RefSeq" id="WP_277900119.1">
    <property type="nucleotide sequence ID" value="NZ_JAPMUA010000003.1"/>
</dbReference>
<keyword evidence="1" id="KW-1133">Transmembrane helix</keyword>
<proteinExistence type="predicted"/>
<dbReference type="Pfam" id="PF12508">
    <property type="entry name" value="Transposon_TraM"/>
    <property type="match status" value="1"/>
</dbReference>
<name>A0ABT6FS89_9FLAO</name>
<evidence type="ECO:0000256" key="1">
    <source>
        <dbReference type="SAM" id="Phobius"/>
    </source>
</evidence>
<reference evidence="3" key="1">
    <citation type="submission" date="2022-11" db="EMBL/GenBank/DDBJ databases">
        <title>High-quality draft genome sequence of Galbibacter sp. strain CMA-7.</title>
        <authorList>
            <person name="Wei L."/>
            <person name="Dong C."/>
            <person name="Shao Z."/>
        </authorList>
    </citation>
    <scope>NUCLEOTIDE SEQUENCE</scope>
    <source>
        <strain evidence="3">CMA-7</strain>
    </source>
</reference>
<comment type="caution">
    <text evidence="3">The sequence shown here is derived from an EMBL/GenBank/DDBJ whole genome shotgun (WGS) entry which is preliminary data.</text>
</comment>
<feature type="domain" description="Conjugative transposon TraM C-terminal" evidence="2">
    <location>
        <begin position="181"/>
        <end position="312"/>
    </location>
</feature>
<keyword evidence="1" id="KW-0472">Membrane</keyword>
<dbReference type="InterPro" id="IPR055407">
    <property type="entry name" value="TraM_C"/>
</dbReference>
<dbReference type="Proteomes" id="UP001153642">
    <property type="component" value="Unassembled WGS sequence"/>
</dbReference>
<evidence type="ECO:0000259" key="2">
    <source>
        <dbReference type="Pfam" id="PF12508"/>
    </source>
</evidence>
<keyword evidence="1" id="KW-0812">Transmembrane</keyword>